<name>A0ABN9TP98_9DINO</name>
<dbReference type="Proteomes" id="UP001189429">
    <property type="component" value="Unassembled WGS sequence"/>
</dbReference>
<protein>
    <submittedName>
        <fullName evidence="2">Uncharacterized protein</fullName>
    </submittedName>
</protein>
<evidence type="ECO:0000313" key="3">
    <source>
        <dbReference type="Proteomes" id="UP001189429"/>
    </source>
</evidence>
<feature type="non-terminal residue" evidence="2">
    <location>
        <position position="1"/>
    </location>
</feature>
<dbReference type="EMBL" id="CAUYUJ010014936">
    <property type="protein sequence ID" value="CAK0847859.1"/>
    <property type="molecule type" value="Genomic_DNA"/>
</dbReference>
<gene>
    <name evidence="2" type="ORF">PCOR1329_LOCUS40952</name>
</gene>
<keyword evidence="3" id="KW-1185">Reference proteome</keyword>
<evidence type="ECO:0000256" key="1">
    <source>
        <dbReference type="SAM" id="MobiDB-lite"/>
    </source>
</evidence>
<accession>A0ABN9TP98</accession>
<feature type="compositionally biased region" description="Pro residues" evidence="1">
    <location>
        <begin position="33"/>
        <end position="49"/>
    </location>
</feature>
<proteinExistence type="predicted"/>
<comment type="caution">
    <text evidence="2">The sequence shown here is derived from an EMBL/GenBank/DDBJ whole genome shotgun (WGS) entry which is preliminary data.</text>
</comment>
<evidence type="ECO:0000313" key="2">
    <source>
        <dbReference type="EMBL" id="CAK0847859.1"/>
    </source>
</evidence>
<sequence>CHKTHSGLTRCRCPLPASRPLQLRRRQRRAVPDGPPAPRHDPGAPPPPGASSTASGNGGQRGSGPDRPRRRRRGAAFKAEATPEMTQDIKDLRLIVRELNGGIITTVKVDDADPLTDAIEKNRNHDLREAIHLMDQMDTHQLDSRYKSGQIMIRFNCRGMRAHQAIMNVTHNAQKTARAGLAPAGSVEDESPLYVGALMEDS</sequence>
<organism evidence="2 3">
    <name type="scientific">Prorocentrum cordatum</name>
    <dbReference type="NCBI Taxonomy" id="2364126"/>
    <lineage>
        <taxon>Eukaryota</taxon>
        <taxon>Sar</taxon>
        <taxon>Alveolata</taxon>
        <taxon>Dinophyceae</taxon>
        <taxon>Prorocentrales</taxon>
        <taxon>Prorocentraceae</taxon>
        <taxon>Prorocentrum</taxon>
    </lineage>
</organism>
<feature type="region of interest" description="Disordered" evidence="1">
    <location>
        <begin position="1"/>
        <end position="84"/>
    </location>
</feature>
<reference evidence="2" key="1">
    <citation type="submission" date="2023-10" db="EMBL/GenBank/DDBJ databases">
        <authorList>
            <person name="Chen Y."/>
            <person name="Shah S."/>
            <person name="Dougan E. K."/>
            <person name="Thang M."/>
            <person name="Chan C."/>
        </authorList>
    </citation>
    <scope>NUCLEOTIDE SEQUENCE [LARGE SCALE GENOMIC DNA]</scope>
</reference>